<dbReference type="Proteomes" id="UP000297245">
    <property type="component" value="Unassembled WGS sequence"/>
</dbReference>
<sequence length="492" mass="55625">MFGSSFFDQTSQCSFEGTINNVAGDQITQIFHSQDQITSNGARGESIFDEYHNFLRGDIKVLQDLSTREIDEEKEKEMSSRWDRNPTHKLLKYTATTYRVKLFGTHSTHNDDNHKCVAVRYGGSDAYAAWERDLSKYSKHHQNLVHLFGVSKQKSNPTLVFCDDVVPLVQIWETCPPIIQCYLQAHVRAAEKNIAESLGGYSFAYENLQIIDYALAGIPFSKEPDKLLPCYLLHDEARALEYLFGIPKKDSLSQEIISDFPLDRASLSGFPPGKNFECNITLPSIISRIADSFKTIGQFKNLDESYSYRKELLWMDGLDSTIVLTIGDRVFIVMFTFLHNYAESYSLHEQHMVTMAAQLEVGLDIGTVILHPNILPGNIFLFIAPVILNKCPENGSTEVSLGKHGENHYFWSFDPDGSTHISKEVCDIIGLPKYRASLLPLVAGYQDYHWKAIQRLQELCGYDPSTQDFARANGFPLLEISPSKEPGGLYGR</sequence>
<keyword evidence="2" id="KW-1185">Reference proteome</keyword>
<proteinExistence type="predicted"/>
<reference evidence="1 2" key="1">
    <citation type="journal article" date="2019" name="Nat. Ecol. Evol.">
        <title>Megaphylogeny resolves global patterns of mushroom evolution.</title>
        <authorList>
            <person name="Varga T."/>
            <person name="Krizsan K."/>
            <person name="Foldi C."/>
            <person name="Dima B."/>
            <person name="Sanchez-Garcia M."/>
            <person name="Sanchez-Ramirez S."/>
            <person name="Szollosi G.J."/>
            <person name="Szarkandi J.G."/>
            <person name="Papp V."/>
            <person name="Albert L."/>
            <person name="Andreopoulos W."/>
            <person name="Angelini C."/>
            <person name="Antonin V."/>
            <person name="Barry K.W."/>
            <person name="Bougher N.L."/>
            <person name="Buchanan P."/>
            <person name="Buyck B."/>
            <person name="Bense V."/>
            <person name="Catcheside P."/>
            <person name="Chovatia M."/>
            <person name="Cooper J."/>
            <person name="Damon W."/>
            <person name="Desjardin D."/>
            <person name="Finy P."/>
            <person name="Geml J."/>
            <person name="Haridas S."/>
            <person name="Hughes K."/>
            <person name="Justo A."/>
            <person name="Karasinski D."/>
            <person name="Kautmanova I."/>
            <person name="Kiss B."/>
            <person name="Kocsube S."/>
            <person name="Kotiranta H."/>
            <person name="LaButti K.M."/>
            <person name="Lechner B.E."/>
            <person name="Liimatainen K."/>
            <person name="Lipzen A."/>
            <person name="Lukacs Z."/>
            <person name="Mihaltcheva S."/>
            <person name="Morgado L.N."/>
            <person name="Niskanen T."/>
            <person name="Noordeloos M.E."/>
            <person name="Ohm R.A."/>
            <person name="Ortiz-Santana B."/>
            <person name="Ovrebo C."/>
            <person name="Racz N."/>
            <person name="Riley R."/>
            <person name="Savchenko A."/>
            <person name="Shiryaev A."/>
            <person name="Soop K."/>
            <person name="Spirin V."/>
            <person name="Szebenyi C."/>
            <person name="Tomsovsky M."/>
            <person name="Tulloss R.E."/>
            <person name="Uehling J."/>
            <person name="Grigoriev I.V."/>
            <person name="Vagvolgyi C."/>
            <person name="Papp T."/>
            <person name="Martin F.M."/>
            <person name="Miettinen O."/>
            <person name="Hibbett D.S."/>
            <person name="Nagy L.G."/>
        </authorList>
    </citation>
    <scope>NUCLEOTIDE SEQUENCE [LARGE SCALE GENOMIC DNA]</scope>
    <source>
        <strain evidence="1 2">CBS 962.96</strain>
    </source>
</reference>
<organism evidence="1 2">
    <name type="scientific">Dendrothele bispora (strain CBS 962.96)</name>
    <dbReference type="NCBI Taxonomy" id="1314807"/>
    <lineage>
        <taxon>Eukaryota</taxon>
        <taxon>Fungi</taxon>
        <taxon>Dikarya</taxon>
        <taxon>Basidiomycota</taxon>
        <taxon>Agaricomycotina</taxon>
        <taxon>Agaricomycetes</taxon>
        <taxon>Agaricomycetidae</taxon>
        <taxon>Agaricales</taxon>
        <taxon>Agaricales incertae sedis</taxon>
        <taxon>Dendrothele</taxon>
    </lineage>
</organism>
<evidence type="ECO:0000313" key="1">
    <source>
        <dbReference type="EMBL" id="THU89581.1"/>
    </source>
</evidence>
<protein>
    <submittedName>
        <fullName evidence="1">Uncharacterized protein</fullName>
    </submittedName>
</protein>
<name>A0A4S8LKM5_DENBC</name>
<dbReference type="AlphaFoldDB" id="A0A4S8LKM5"/>
<dbReference type="OrthoDB" id="2976114at2759"/>
<gene>
    <name evidence="1" type="ORF">K435DRAFT_841758</name>
</gene>
<accession>A0A4S8LKM5</accession>
<dbReference type="EMBL" id="ML179363">
    <property type="protein sequence ID" value="THU89581.1"/>
    <property type="molecule type" value="Genomic_DNA"/>
</dbReference>
<evidence type="ECO:0000313" key="2">
    <source>
        <dbReference type="Proteomes" id="UP000297245"/>
    </source>
</evidence>